<feature type="chain" id="PRO_5046258101" evidence="1">
    <location>
        <begin position="24"/>
        <end position="197"/>
    </location>
</feature>
<keyword evidence="1" id="KW-0732">Signal</keyword>
<keyword evidence="3" id="KW-1185">Reference proteome</keyword>
<evidence type="ECO:0000313" key="3">
    <source>
        <dbReference type="Proteomes" id="UP000629025"/>
    </source>
</evidence>
<evidence type="ECO:0000256" key="1">
    <source>
        <dbReference type="SAM" id="SignalP"/>
    </source>
</evidence>
<gene>
    <name evidence="2" type="ORF">GCM10011352_35110</name>
</gene>
<dbReference type="Proteomes" id="UP000629025">
    <property type="component" value="Unassembled WGS sequence"/>
</dbReference>
<evidence type="ECO:0000313" key="2">
    <source>
        <dbReference type="EMBL" id="GGC05883.1"/>
    </source>
</evidence>
<name>A0ABQ1KRT3_9GAMM</name>
<dbReference type="RefSeq" id="WP_188750697.1">
    <property type="nucleotide sequence ID" value="NZ_BMIJ01000007.1"/>
</dbReference>
<proteinExistence type="predicted"/>
<dbReference type="EMBL" id="BMIJ01000007">
    <property type="protein sequence ID" value="GGC05883.1"/>
    <property type="molecule type" value="Genomic_DNA"/>
</dbReference>
<protein>
    <submittedName>
        <fullName evidence="2">Uncharacterized protein</fullName>
    </submittedName>
</protein>
<reference evidence="3" key="1">
    <citation type="journal article" date="2019" name="Int. J. Syst. Evol. Microbiol.">
        <title>The Global Catalogue of Microorganisms (GCM) 10K type strain sequencing project: providing services to taxonomists for standard genome sequencing and annotation.</title>
        <authorList>
            <consortium name="The Broad Institute Genomics Platform"/>
            <consortium name="The Broad Institute Genome Sequencing Center for Infectious Disease"/>
            <person name="Wu L."/>
            <person name="Ma J."/>
        </authorList>
    </citation>
    <scope>NUCLEOTIDE SEQUENCE [LARGE SCALE GENOMIC DNA]</scope>
    <source>
        <strain evidence="3">CGMCC 1.15341</strain>
    </source>
</reference>
<feature type="signal peptide" evidence="1">
    <location>
        <begin position="1"/>
        <end position="23"/>
    </location>
</feature>
<dbReference type="PROSITE" id="PS51257">
    <property type="entry name" value="PROKAR_LIPOPROTEIN"/>
    <property type="match status" value="1"/>
</dbReference>
<comment type="caution">
    <text evidence="2">The sequence shown here is derived from an EMBL/GenBank/DDBJ whole genome shotgun (WGS) entry which is preliminary data.</text>
</comment>
<accession>A0ABQ1KRT3</accession>
<organism evidence="2 3">
    <name type="scientific">Marinobacterium zhoushanense</name>
    <dbReference type="NCBI Taxonomy" id="1679163"/>
    <lineage>
        <taxon>Bacteria</taxon>
        <taxon>Pseudomonadati</taxon>
        <taxon>Pseudomonadota</taxon>
        <taxon>Gammaproteobacteria</taxon>
        <taxon>Oceanospirillales</taxon>
        <taxon>Oceanospirillaceae</taxon>
        <taxon>Marinobacterium</taxon>
    </lineage>
</organism>
<sequence length="197" mass="21959">MLRTTFLTLSLALLAGCAGPSYWHEPPAPASTDAEVEVWQGLMRSGALRRYSVAHPISPVVISCANYTDLIRFERQGDELRAMLGRDPLLDLGLDVDADGRFSTLVPVRGDTWVFGGVMQFNEEPVLRLSGRLDPVSGLGEGRINVSPGDERLGCSGRFMVSRNGTPPLKSEYGRPFKIQYWIDEREPHEPRRMFPK</sequence>